<keyword evidence="4" id="KW-0066">ATP synthesis</keyword>
<evidence type="ECO:0000313" key="6">
    <source>
        <dbReference type="EMBL" id="ERK03778.1"/>
    </source>
</evidence>
<evidence type="ECO:0000313" key="7">
    <source>
        <dbReference type="Proteomes" id="UP000016412"/>
    </source>
</evidence>
<proteinExistence type="inferred from homology"/>
<evidence type="ECO:0000256" key="4">
    <source>
        <dbReference type="HAMAP-Rule" id="MF_00271"/>
    </source>
</evidence>
<evidence type="ECO:0000256" key="1">
    <source>
        <dbReference type="ARBA" id="ARBA00005850"/>
    </source>
</evidence>
<dbReference type="PANTHER" id="PTHR11671">
    <property type="entry name" value="V-TYPE ATP SYNTHASE SUBUNIT D"/>
    <property type="match status" value="1"/>
</dbReference>
<dbReference type="GO" id="GO:0046933">
    <property type="term" value="F:proton-transporting ATP synthase activity, rotational mechanism"/>
    <property type="evidence" value="ECO:0007669"/>
    <property type="project" value="UniProtKB-UniRule"/>
</dbReference>
<evidence type="ECO:0000256" key="2">
    <source>
        <dbReference type="ARBA" id="ARBA00022448"/>
    </source>
</evidence>
<organism evidence="5 7">
    <name type="scientific">Treponema socranskii subsp. socranskii VPI DR56BR1116 = ATCC 35536</name>
    <dbReference type="NCBI Taxonomy" id="1125725"/>
    <lineage>
        <taxon>Bacteria</taxon>
        <taxon>Pseudomonadati</taxon>
        <taxon>Spirochaetota</taxon>
        <taxon>Spirochaetia</taxon>
        <taxon>Spirochaetales</taxon>
        <taxon>Treponemataceae</taxon>
        <taxon>Treponema</taxon>
    </lineage>
</organism>
<dbReference type="GO" id="GO:0016787">
    <property type="term" value="F:hydrolase activity"/>
    <property type="evidence" value="ECO:0007669"/>
    <property type="project" value="UniProtKB-KW"/>
</dbReference>
<keyword evidence="4" id="KW-0375">Hydrogen ion transport</keyword>
<dbReference type="STRING" id="1125725.HMPREF1325_1267"/>
<dbReference type="EMBL" id="AVQI01000030">
    <property type="protein sequence ID" value="ERK03778.1"/>
    <property type="molecule type" value="Genomic_DNA"/>
</dbReference>
<accession>U2LH24</accession>
<dbReference type="AlphaFoldDB" id="U2LH24"/>
<protein>
    <recommendedName>
        <fullName evidence="4">V-type ATP synthase subunit D</fullName>
    </recommendedName>
    <alternativeName>
        <fullName evidence="4">V-ATPase subunit D</fullName>
    </alternativeName>
</protein>
<comment type="similarity">
    <text evidence="1 4">Belongs to the V-ATPase D subunit family.</text>
</comment>
<dbReference type="PATRIC" id="fig|1125725.3.peg.1042"/>
<dbReference type="GO" id="GO:0005524">
    <property type="term" value="F:ATP binding"/>
    <property type="evidence" value="ECO:0007669"/>
    <property type="project" value="UniProtKB-UniRule"/>
</dbReference>
<dbReference type="OrthoDB" id="9781718at2"/>
<keyword evidence="5" id="KW-0378">Hydrolase</keyword>
<evidence type="ECO:0000256" key="3">
    <source>
        <dbReference type="ARBA" id="ARBA00023065"/>
    </source>
</evidence>
<dbReference type="Gene3D" id="1.10.287.3240">
    <property type="match status" value="1"/>
</dbReference>
<gene>
    <name evidence="4" type="primary">atpD</name>
    <name evidence="6" type="ORF">HMPREF0860_1960</name>
    <name evidence="5" type="ORF">HMPREF1325_1267</name>
</gene>
<evidence type="ECO:0000313" key="5">
    <source>
        <dbReference type="EMBL" id="ERF60949.1"/>
    </source>
</evidence>
<keyword evidence="3 4" id="KW-0406">Ion transport</keyword>
<dbReference type="GO" id="GO:0046961">
    <property type="term" value="F:proton-transporting ATPase activity, rotational mechanism"/>
    <property type="evidence" value="ECO:0007669"/>
    <property type="project" value="InterPro"/>
</dbReference>
<keyword evidence="8" id="KW-1185">Reference proteome</keyword>
<reference evidence="7 8" key="1">
    <citation type="submission" date="2013-08" db="EMBL/GenBank/DDBJ databases">
        <authorList>
            <person name="Durkin A.S."/>
            <person name="Haft D.R."/>
            <person name="McCorrison J."/>
            <person name="Torralba M."/>
            <person name="Gillis M."/>
            <person name="Haft D.H."/>
            <person name="Methe B."/>
            <person name="Sutton G."/>
            <person name="Nelson K.E."/>
        </authorList>
    </citation>
    <scope>NUCLEOTIDE SEQUENCE [LARGE SCALE GENOMIC DNA]</scope>
    <source>
        <strain evidence="6 8">ATCC 35536</strain>
        <strain evidence="5 7">VPI DR56BR1116</strain>
    </source>
</reference>
<comment type="function">
    <text evidence="4">Produces ATP from ADP in the presence of a proton gradient across the membrane.</text>
</comment>
<dbReference type="NCBIfam" id="TIGR00309">
    <property type="entry name" value="V_ATPase_subD"/>
    <property type="match status" value="1"/>
</dbReference>
<dbReference type="GO" id="GO:0042777">
    <property type="term" value="P:proton motive force-driven plasma membrane ATP synthesis"/>
    <property type="evidence" value="ECO:0007669"/>
    <property type="project" value="UniProtKB-UniRule"/>
</dbReference>
<dbReference type="Proteomes" id="UP000016646">
    <property type="component" value="Unassembled WGS sequence"/>
</dbReference>
<keyword evidence="2 4" id="KW-0813">Transport</keyword>
<dbReference type="Pfam" id="PF01813">
    <property type="entry name" value="ATP-synt_D"/>
    <property type="match status" value="1"/>
</dbReference>
<comment type="caution">
    <text evidence="5">The sequence shown here is derived from an EMBL/GenBank/DDBJ whole genome shotgun (WGS) entry which is preliminary data.</text>
</comment>
<sequence>MAKLNIAPTKSNLLAMKEQLAVSKNGYDLLEQKREILVMELMHMVENVKLLEHDIDKVIEEAYPAFRKMLASMGSDQVERISHGVHYDFVIHEKQETLGGMSFKSLDVELPKKELFYSFMGTSSDSDKAMDLFFRLLALLTKMASIRTIVWRLAGEVKKTQRRVNALDKMIIPQTSETKKYIESVLEERDRENIFTLKALKNRNRR</sequence>
<dbReference type="RefSeq" id="WP_016519706.1">
    <property type="nucleotide sequence ID" value="NZ_AUZJ01000020.1"/>
</dbReference>
<dbReference type="EMBL" id="AUZJ01000020">
    <property type="protein sequence ID" value="ERF60949.1"/>
    <property type="molecule type" value="Genomic_DNA"/>
</dbReference>
<dbReference type="InterPro" id="IPR002699">
    <property type="entry name" value="V_ATPase_D"/>
</dbReference>
<dbReference type="HAMAP" id="MF_00271">
    <property type="entry name" value="ATP_synth_D_arch"/>
    <property type="match status" value="1"/>
</dbReference>
<dbReference type="Proteomes" id="UP000016412">
    <property type="component" value="Unassembled WGS sequence"/>
</dbReference>
<evidence type="ECO:0000313" key="8">
    <source>
        <dbReference type="Proteomes" id="UP000016646"/>
    </source>
</evidence>
<name>U2LH24_TRESO</name>
<dbReference type="eggNOG" id="COG1394">
    <property type="taxonomic scope" value="Bacteria"/>
</dbReference>